<sequence>MLHPTGLAEGVGRAECCPYSALDWLALQVTRNRLVHSWVLSSMDSWLEHFLIGHSNQRVRNISEYFSQFVFLGSRYIPTGFSAFEISIQMYLWSESDGSSDTRQ</sequence>
<proteinExistence type="predicted"/>
<organism evidence="1 2">
    <name type="scientific">Aromia moschata</name>
    <dbReference type="NCBI Taxonomy" id="1265417"/>
    <lineage>
        <taxon>Eukaryota</taxon>
        <taxon>Metazoa</taxon>
        <taxon>Ecdysozoa</taxon>
        <taxon>Arthropoda</taxon>
        <taxon>Hexapoda</taxon>
        <taxon>Insecta</taxon>
        <taxon>Pterygota</taxon>
        <taxon>Neoptera</taxon>
        <taxon>Endopterygota</taxon>
        <taxon>Coleoptera</taxon>
        <taxon>Polyphaga</taxon>
        <taxon>Cucujiformia</taxon>
        <taxon>Chrysomeloidea</taxon>
        <taxon>Cerambycidae</taxon>
        <taxon>Cerambycinae</taxon>
        <taxon>Callichromatini</taxon>
        <taxon>Aromia</taxon>
    </lineage>
</organism>
<evidence type="ECO:0000313" key="1">
    <source>
        <dbReference type="EMBL" id="KAJ8948090.1"/>
    </source>
</evidence>
<evidence type="ECO:0008006" key="3">
    <source>
        <dbReference type="Google" id="ProtNLM"/>
    </source>
</evidence>
<dbReference type="EMBL" id="JAPWTK010000144">
    <property type="protein sequence ID" value="KAJ8948090.1"/>
    <property type="molecule type" value="Genomic_DNA"/>
</dbReference>
<name>A0AAV8YAV2_9CUCU</name>
<protein>
    <recommendedName>
        <fullName evidence="3">Maturase K</fullName>
    </recommendedName>
</protein>
<comment type="caution">
    <text evidence="1">The sequence shown here is derived from an EMBL/GenBank/DDBJ whole genome shotgun (WGS) entry which is preliminary data.</text>
</comment>
<reference evidence="1" key="1">
    <citation type="journal article" date="2023" name="Insect Mol. Biol.">
        <title>Genome sequencing provides insights into the evolution of gene families encoding plant cell wall-degrading enzymes in longhorned beetles.</title>
        <authorList>
            <person name="Shin N.R."/>
            <person name="Okamura Y."/>
            <person name="Kirsch R."/>
            <person name="Pauchet Y."/>
        </authorList>
    </citation>
    <scope>NUCLEOTIDE SEQUENCE</scope>
    <source>
        <strain evidence="1">AMC_N1</strain>
    </source>
</reference>
<dbReference type="AlphaFoldDB" id="A0AAV8YAV2"/>
<accession>A0AAV8YAV2</accession>
<keyword evidence="2" id="KW-1185">Reference proteome</keyword>
<evidence type="ECO:0000313" key="2">
    <source>
        <dbReference type="Proteomes" id="UP001162162"/>
    </source>
</evidence>
<dbReference type="Proteomes" id="UP001162162">
    <property type="component" value="Unassembled WGS sequence"/>
</dbReference>
<gene>
    <name evidence="1" type="ORF">NQ318_008441</name>
</gene>